<name>A0A2K9LIZ4_9GAMM</name>
<dbReference type="EMBL" id="CP022684">
    <property type="protein sequence ID" value="AUM11465.1"/>
    <property type="molecule type" value="Genomic_DNA"/>
</dbReference>
<sequence length="248" mass="28118">MGFRAGLFKCSVVFTLLVISLFTPLRADSINKAETQAWNGFLSQHYLLALITDFERYQSGLGDPQQYDSLTQHLQGFRTHFDPLLLAGSSLPETQKQQLKQQWQQTARALSACLVTVQQGGFIDQEIRYQYQEGMLALWQGLHEAVSSSSFQITPDMELILLLQQVNLRYLNPAWVLPATKLQSIAAIADDIDLRVQAAPEDLAALKEKWPLLNQALRNEHQSMSFIVHRYSGDLVTLLLQRLEAARF</sequence>
<organism evidence="1 2">
    <name type="scientific">Ketobacter alkanivorans</name>
    <dbReference type="NCBI Taxonomy" id="1917421"/>
    <lineage>
        <taxon>Bacteria</taxon>
        <taxon>Pseudomonadati</taxon>
        <taxon>Pseudomonadota</taxon>
        <taxon>Gammaproteobacteria</taxon>
        <taxon>Pseudomonadales</taxon>
        <taxon>Ketobacteraceae</taxon>
        <taxon>Ketobacter</taxon>
    </lineage>
</organism>
<accession>A0A2K9LIZ4</accession>
<reference evidence="2" key="1">
    <citation type="submission" date="2017-08" db="EMBL/GenBank/DDBJ databases">
        <title>Direct submision.</title>
        <authorList>
            <person name="Kim S.-J."/>
            <person name="Rhee S.-K."/>
        </authorList>
    </citation>
    <scope>NUCLEOTIDE SEQUENCE [LARGE SCALE GENOMIC DNA]</scope>
    <source>
        <strain evidence="2">GI5</strain>
    </source>
</reference>
<evidence type="ECO:0000313" key="1">
    <source>
        <dbReference type="EMBL" id="AUM11465.1"/>
    </source>
</evidence>
<protein>
    <submittedName>
        <fullName evidence="1">Uncharacterized protein</fullName>
    </submittedName>
</protein>
<keyword evidence="2" id="KW-1185">Reference proteome</keyword>
<dbReference type="KEGG" id="kak:Kalk_03070"/>
<dbReference type="AlphaFoldDB" id="A0A2K9LIZ4"/>
<gene>
    <name evidence="1" type="ORF">Kalk_03070</name>
</gene>
<dbReference type="RefSeq" id="WP_101892805.1">
    <property type="nucleotide sequence ID" value="NZ_CP022684.1"/>
</dbReference>
<evidence type="ECO:0000313" key="2">
    <source>
        <dbReference type="Proteomes" id="UP000235116"/>
    </source>
</evidence>
<dbReference type="Proteomes" id="UP000235116">
    <property type="component" value="Chromosome"/>
</dbReference>
<proteinExistence type="predicted"/>